<dbReference type="AlphaFoldDB" id="A0A1C4XB78"/>
<evidence type="ECO:0000313" key="3">
    <source>
        <dbReference type="Proteomes" id="UP000198224"/>
    </source>
</evidence>
<name>A0A1C4XB78_9ACTN</name>
<feature type="region of interest" description="Disordered" evidence="1">
    <location>
        <begin position="183"/>
        <end position="271"/>
    </location>
</feature>
<dbReference type="Proteomes" id="UP000198224">
    <property type="component" value="Chromosome I"/>
</dbReference>
<reference evidence="3" key="1">
    <citation type="submission" date="2016-06" db="EMBL/GenBank/DDBJ databases">
        <authorList>
            <person name="Varghese N."/>
            <person name="Submissions Spin"/>
        </authorList>
    </citation>
    <scope>NUCLEOTIDE SEQUENCE [LARGE SCALE GENOMIC DNA]</scope>
    <source>
        <strain evidence="3">DSM 45160</strain>
    </source>
</reference>
<organism evidence="2 3">
    <name type="scientific">Micromonospora chokoriensis</name>
    <dbReference type="NCBI Taxonomy" id="356851"/>
    <lineage>
        <taxon>Bacteria</taxon>
        <taxon>Bacillati</taxon>
        <taxon>Actinomycetota</taxon>
        <taxon>Actinomycetes</taxon>
        <taxon>Micromonosporales</taxon>
        <taxon>Micromonosporaceae</taxon>
        <taxon>Micromonospora</taxon>
    </lineage>
</organism>
<protein>
    <submittedName>
        <fullName evidence="2">Uncharacterized protein</fullName>
    </submittedName>
</protein>
<accession>A0A1C4XB78</accession>
<dbReference type="EMBL" id="LT607409">
    <property type="protein sequence ID" value="SCF05491.1"/>
    <property type="molecule type" value="Genomic_DNA"/>
</dbReference>
<sequence>MDSPFSTLVFHVPEMTVLGWFQRAWHHDDPQALLDAEIGGGPYGFDSLFEAIEEHRLPSPQTLVELRVRTNDDEVDLAYFFFEDKAIVAHPDRLAYLVNDMWPLPSGAATRDATFTPDAALRVVGPPGPGPDSVYAVRITWQHTDHNGTNLDQREATVFPASTCPDLPTTCAVSPNPCPGNASTPTCCAPSSDPATKASAPPWTVTSALSHTTCRRSENGPHPATSRSCNGSCRSHHRRPASRFTQRQPGRAPPHSAHPGPRTPETACRPR</sequence>
<evidence type="ECO:0000313" key="2">
    <source>
        <dbReference type="EMBL" id="SCF05491.1"/>
    </source>
</evidence>
<keyword evidence="3" id="KW-1185">Reference proteome</keyword>
<gene>
    <name evidence="2" type="ORF">GA0070612_3373</name>
</gene>
<proteinExistence type="predicted"/>
<evidence type="ECO:0000256" key="1">
    <source>
        <dbReference type="SAM" id="MobiDB-lite"/>
    </source>
</evidence>